<feature type="compositionally biased region" description="Low complexity" evidence="1">
    <location>
        <begin position="118"/>
        <end position="138"/>
    </location>
</feature>
<evidence type="ECO:0000313" key="2">
    <source>
        <dbReference type="EMBL" id="ACF84154.1"/>
    </source>
</evidence>
<dbReference type="AlphaFoldDB" id="B4FPW1"/>
<name>B4FPW1_MAIZE</name>
<accession>B4FPW1</accession>
<feature type="region of interest" description="Disordered" evidence="1">
    <location>
        <begin position="69"/>
        <end position="149"/>
    </location>
</feature>
<protein>
    <submittedName>
        <fullName evidence="2">Uncharacterized protein</fullName>
    </submittedName>
</protein>
<proteinExistence type="evidence at transcript level"/>
<reference evidence="2" key="1">
    <citation type="journal article" date="2009" name="PLoS Genet.">
        <title>Sequencing, mapping, and analysis of 27,455 maize full-length cDNAs.</title>
        <authorList>
            <person name="Soderlund C."/>
            <person name="Descour A."/>
            <person name="Kudrna D."/>
            <person name="Bomhoff M."/>
            <person name="Boyd L."/>
            <person name="Currie J."/>
            <person name="Angelova A."/>
            <person name="Collura K."/>
            <person name="Wissotski M."/>
            <person name="Ashley E."/>
            <person name="Morrow D."/>
            <person name="Fernandes J."/>
            <person name="Walbot V."/>
            <person name="Yu Y."/>
        </authorList>
    </citation>
    <scope>NUCLEOTIDE SEQUENCE</scope>
    <source>
        <strain evidence="2">B73</strain>
    </source>
</reference>
<evidence type="ECO:0000256" key="1">
    <source>
        <dbReference type="SAM" id="MobiDB-lite"/>
    </source>
</evidence>
<sequence length="183" mass="19584">MSLPVDAAIIQFTQILFSHAPAGPVGRESVIQRPRTQAPSTSLFYPASSEQQIQRPRLLLTLAARLQCSTAPADPGPGSSEETQGDQGPSGLWIRRSATPPLISDLSAPPCPAPPLPRALSAPPRLRGPRPAVRPGPRQLLPAGLLPSARPPRHTAHYFYSSTASAQRSSPASKWLVRTRKIC</sequence>
<dbReference type="EMBL" id="BT039149">
    <property type="protein sequence ID" value="ACF84154.1"/>
    <property type="molecule type" value="mRNA"/>
</dbReference>
<organism evidence="2">
    <name type="scientific">Zea mays</name>
    <name type="common">Maize</name>
    <dbReference type="NCBI Taxonomy" id="4577"/>
    <lineage>
        <taxon>Eukaryota</taxon>
        <taxon>Viridiplantae</taxon>
        <taxon>Streptophyta</taxon>
        <taxon>Embryophyta</taxon>
        <taxon>Tracheophyta</taxon>
        <taxon>Spermatophyta</taxon>
        <taxon>Magnoliopsida</taxon>
        <taxon>Liliopsida</taxon>
        <taxon>Poales</taxon>
        <taxon>Poaceae</taxon>
        <taxon>PACMAD clade</taxon>
        <taxon>Panicoideae</taxon>
        <taxon>Andropogonodae</taxon>
        <taxon>Andropogoneae</taxon>
        <taxon>Tripsacinae</taxon>
        <taxon>Zea</taxon>
    </lineage>
</organism>